<feature type="compositionally biased region" description="Polar residues" evidence="1">
    <location>
        <begin position="213"/>
        <end position="230"/>
    </location>
</feature>
<dbReference type="Proteomes" id="UP000016931">
    <property type="component" value="Unassembled WGS sequence"/>
</dbReference>
<reference evidence="3 4" key="1">
    <citation type="journal article" date="2012" name="PLoS Pathog.">
        <title>Diverse lifestyles and strategies of plant pathogenesis encoded in the genomes of eighteen Dothideomycetes fungi.</title>
        <authorList>
            <person name="Ohm R.A."/>
            <person name="Feau N."/>
            <person name="Henrissat B."/>
            <person name="Schoch C.L."/>
            <person name="Horwitz B.A."/>
            <person name="Barry K.W."/>
            <person name="Condon B.J."/>
            <person name="Copeland A.C."/>
            <person name="Dhillon B."/>
            <person name="Glaser F."/>
            <person name="Hesse C.N."/>
            <person name="Kosti I."/>
            <person name="LaButti K."/>
            <person name="Lindquist E.A."/>
            <person name="Lucas S."/>
            <person name="Salamov A.A."/>
            <person name="Bradshaw R.E."/>
            <person name="Ciuffetti L."/>
            <person name="Hamelin R.C."/>
            <person name="Kema G.H.J."/>
            <person name="Lawrence C."/>
            <person name="Scott J.A."/>
            <person name="Spatafora J.W."/>
            <person name="Turgeon B.G."/>
            <person name="de Wit P.J.G.M."/>
            <person name="Zhong S."/>
            <person name="Goodwin S.B."/>
            <person name="Grigoriev I.V."/>
        </authorList>
    </citation>
    <scope>NUCLEOTIDE SEQUENCE [LARGE SCALE GENOMIC DNA]</scope>
    <source>
        <strain evidence="3 4">SO2202</strain>
    </source>
</reference>
<feature type="transmembrane region" description="Helical" evidence="2">
    <location>
        <begin position="96"/>
        <end position="119"/>
    </location>
</feature>
<evidence type="ECO:0000313" key="3">
    <source>
        <dbReference type="EMBL" id="EMF15889.1"/>
    </source>
</evidence>
<feature type="region of interest" description="Disordered" evidence="1">
    <location>
        <begin position="210"/>
        <end position="239"/>
    </location>
</feature>
<protein>
    <submittedName>
        <fullName evidence="3">Uncharacterized protein</fullName>
    </submittedName>
</protein>
<name>M3DDJ7_SPHMS</name>
<organism evidence="3 4">
    <name type="scientific">Sphaerulina musiva (strain SO2202)</name>
    <name type="common">Poplar stem canker fungus</name>
    <name type="synonym">Septoria musiva</name>
    <dbReference type="NCBI Taxonomy" id="692275"/>
    <lineage>
        <taxon>Eukaryota</taxon>
        <taxon>Fungi</taxon>
        <taxon>Dikarya</taxon>
        <taxon>Ascomycota</taxon>
        <taxon>Pezizomycotina</taxon>
        <taxon>Dothideomycetes</taxon>
        <taxon>Dothideomycetidae</taxon>
        <taxon>Mycosphaerellales</taxon>
        <taxon>Mycosphaerellaceae</taxon>
        <taxon>Sphaerulina</taxon>
    </lineage>
</organism>
<sequence length="239" mass="26329">MPTPPTHRLPHLLLPLLSITLNLAILGTSSRTLHIYQTSQTSNVYFLPIWNSHFDMRGLKTLVGTSVGIVVLNGIFAVVGGVCGNGNGSRRMLQHVPTNTILLASSVSSTLLSIIALALQATLNHQSPHRDTLQTWTCMWKNVQGEGVPQSFDTLCHETRFAFYTTIPSFLIQLSLLALACYALTAKSATSAHKRRSVIRLDEEEKAHELVERQQQSFDTKSDSARSTPDQVRVVAGKR</sequence>
<keyword evidence="4" id="KW-1185">Reference proteome</keyword>
<dbReference type="AlphaFoldDB" id="M3DDJ7"/>
<keyword evidence="2" id="KW-0472">Membrane</keyword>
<accession>M3DDJ7</accession>
<dbReference type="OrthoDB" id="3890746at2759"/>
<proteinExistence type="predicted"/>
<feature type="transmembrane region" description="Helical" evidence="2">
    <location>
        <begin position="62"/>
        <end position="84"/>
    </location>
</feature>
<dbReference type="GeneID" id="27897747"/>
<feature type="transmembrane region" description="Helical" evidence="2">
    <location>
        <begin position="161"/>
        <end position="185"/>
    </location>
</feature>
<feature type="transmembrane region" description="Helical" evidence="2">
    <location>
        <begin position="12"/>
        <end position="29"/>
    </location>
</feature>
<evidence type="ECO:0000256" key="2">
    <source>
        <dbReference type="SAM" id="Phobius"/>
    </source>
</evidence>
<dbReference type="RefSeq" id="XP_016764010.1">
    <property type="nucleotide sequence ID" value="XM_016900610.1"/>
</dbReference>
<gene>
    <name evidence="3" type="ORF">SEPMUDRAFT_106078</name>
</gene>
<keyword evidence="2" id="KW-1133">Transmembrane helix</keyword>
<keyword evidence="2" id="KW-0812">Transmembrane</keyword>
<evidence type="ECO:0000313" key="4">
    <source>
        <dbReference type="Proteomes" id="UP000016931"/>
    </source>
</evidence>
<dbReference type="HOGENOM" id="CLU_108094_0_0_1"/>
<dbReference type="OMA" id="PHFGTLC"/>
<dbReference type="eggNOG" id="ENOG502SP43">
    <property type="taxonomic scope" value="Eukaryota"/>
</dbReference>
<dbReference type="EMBL" id="KB456261">
    <property type="protein sequence ID" value="EMF15889.1"/>
    <property type="molecule type" value="Genomic_DNA"/>
</dbReference>
<evidence type="ECO:0000256" key="1">
    <source>
        <dbReference type="SAM" id="MobiDB-lite"/>
    </source>
</evidence>